<gene>
    <name evidence="2" type="ORF">CLI92_14280</name>
</gene>
<dbReference type="Pfam" id="PF13338">
    <property type="entry name" value="AbiEi_4"/>
    <property type="match status" value="1"/>
</dbReference>
<protein>
    <recommendedName>
        <fullName evidence="1">AbiEi antitoxin N-terminal domain-containing protein</fullName>
    </recommendedName>
</protein>
<dbReference type="RefSeq" id="WP_095543363.1">
    <property type="nucleotide sequence ID" value="NZ_CP156659.1"/>
</dbReference>
<organism evidence="2 3">
    <name type="scientific">Vandammella animalimorsus</name>
    <dbReference type="NCBI Taxonomy" id="2029117"/>
    <lineage>
        <taxon>Bacteria</taxon>
        <taxon>Pseudomonadati</taxon>
        <taxon>Pseudomonadota</taxon>
        <taxon>Betaproteobacteria</taxon>
        <taxon>Burkholderiales</taxon>
        <taxon>Comamonadaceae</taxon>
        <taxon>Vandammella</taxon>
    </lineage>
</organism>
<comment type="caution">
    <text evidence="2">The sequence shown here is derived from an EMBL/GenBank/DDBJ whole genome shotgun (WGS) entry which is preliminary data.</text>
</comment>
<dbReference type="EMBL" id="NTBI01000019">
    <property type="protein sequence ID" value="PAX15416.1"/>
    <property type="molecule type" value="Genomic_DNA"/>
</dbReference>
<reference evidence="2 3" key="1">
    <citation type="submission" date="2017-08" db="EMBL/GenBank/DDBJ databases">
        <title>WGS of Clinical strains of the CDC Group NO-1 linked to zoonotic infections in humans.</title>
        <authorList>
            <person name="Bernier A.-M."/>
            <person name="Bernard K."/>
        </authorList>
    </citation>
    <scope>NUCLEOTIDE SEQUENCE [LARGE SCALE GENOMIC DNA]</scope>
    <source>
        <strain evidence="2 3">NML91-0035</strain>
    </source>
</reference>
<dbReference type="InterPro" id="IPR025159">
    <property type="entry name" value="AbiEi_N"/>
</dbReference>
<accession>A0A2A2T1J0</accession>
<dbReference type="AlphaFoldDB" id="A0A2A2T1J0"/>
<feature type="domain" description="AbiEi antitoxin N-terminal" evidence="1">
    <location>
        <begin position="8"/>
        <end position="54"/>
    </location>
</feature>
<sequence>MLADTHTRRVLELASQKGLLRASDLDAINAPRVVLTRLIATGVLDRVGRGLYRLSDAQGSEFESLAAVATKAPQAVFCLLTALQFHELTTQLPRQIWIAMPRGSHVPRIDYPPIKMVQMIDSVYTVGVEEHLREGVKLRVYGAAKTVVDCFKHRNKIGLDVALEALKDARRSAKATADDLWRYAKICRVANVMRPYLEAVE</sequence>
<proteinExistence type="predicted"/>
<name>A0A2A2T1J0_9BURK</name>
<dbReference type="Proteomes" id="UP000217780">
    <property type="component" value="Unassembled WGS sequence"/>
</dbReference>
<evidence type="ECO:0000313" key="3">
    <source>
        <dbReference type="Proteomes" id="UP000217780"/>
    </source>
</evidence>
<evidence type="ECO:0000259" key="1">
    <source>
        <dbReference type="Pfam" id="PF13338"/>
    </source>
</evidence>
<evidence type="ECO:0000313" key="2">
    <source>
        <dbReference type="EMBL" id="PAX15416.1"/>
    </source>
</evidence>
<dbReference type="GeneID" id="93874235"/>